<dbReference type="Pfam" id="PF06080">
    <property type="entry name" value="DUF938"/>
    <property type="match status" value="1"/>
</dbReference>
<evidence type="ECO:0000256" key="1">
    <source>
        <dbReference type="ARBA" id="ARBA00008308"/>
    </source>
</evidence>
<evidence type="ECO:0008006" key="3">
    <source>
        <dbReference type="Google" id="ProtNLM"/>
    </source>
</evidence>
<protein>
    <recommendedName>
        <fullName evidence="3">Methyltransferase domain-containing protein</fullName>
    </recommendedName>
</protein>
<dbReference type="PANTHER" id="PTHR20974">
    <property type="entry name" value="UPF0585 PROTEIN CG18661"/>
    <property type="match status" value="1"/>
</dbReference>
<name>A0A1Y1MFP9_PHOPY</name>
<dbReference type="InterPro" id="IPR010342">
    <property type="entry name" value="DUF938"/>
</dbReference>
<organism evidence="2">
    <name type="scientific">Photinus pyralis</name>
    <name type="common">Common eastern firefly</name>
    <name type="synonym">Lampyris pyralis</name>
    <dbReference type="NCBI Taxonomy" id="7054"/>
    <lineage>
        <taxon>Eukaryota</taxon>
        <taxon>Metazoa</taxon>
        <taxon>Ecdysozoa</taxon>
        <taxon>Arthropoda</taxon>
        <taxon>Hexapoda</taxon>
        <taxon>Insecta</taxon>
        <taxon>Pterygota</taxon>
        <taxon>Neoptera</taxon>
        <taxon>Endopterygota</taxon>
        <taxon>Coleoptera</taxon>
        <taxon>Polyphaga</taxon>
        <taxon>Elateriformia</taxon>
        <taxon>Elateroidea</taxon>
        <taxon>Lampyridae</taxon>
        <taxon>Lampyrinae</taxon>
        <taxon>Photinus</taxon>
    </lineage>
</organism>
<accession>A0A1Y1MFP9</accession>
<dbReference type="AlphaFoldDB" id="A0A1Y1MFP9"/>
<dbReference type="SUPFAM" id="SSF53335">
    <property type="entry name" value="S-adenosyl-L-methionine-dependent methyltransferases"/>
    <property type="match status" value="1"/>
</dbReference>
<reference evidence="2" key="1">
    <citation type="journal article" date="2016" name="Sci. Rep.">
        <title>Molecular characterization of firefly nuptial gifts: a multi-omics approach sheds light on postcopulatory sexual selection.</title>
        <authorList>
            <person name="Al-Wathiqui N."/>
            <person name="Fallon T.R."/>
            <person name="South A."/>
            <person name="Weng J.K."/>
            <person name="Lewis S.M."/>
        </authorList>
    </citation>
    <scope>NUCLEOTIDE SEQUENCE</scope>
</reference>
<dbReference type="InterPro" id="IPR029063">
    <property type="entry name" value="SAM-dependent_MTases_sf"/>
</dbReference>
<sequence>MVALSVIFKYIFGNMSKKVCYPSAHRNRQPILEALQKHIPSDAVGNILEISSGTGQHASFFAEHFPTLTFHTSEYEVSLFDSIKAYADQVQTKNVKDPIYIDVTEPHTSWNLKEQHFDYVLNINMMHISPPQCAVGLFQNSAQLLKSGGLLFTYGPYANDGVITPQSNIDFDRNLRTRNKEWGLRDIQDLKKLAAGFGIQLLEIYNLPANNKCLVWRK</sequence>
<dbReference type="Gene3D" id="3.40.50.150">
    <property type="entry name" value="Vaccinia Virus protein VP39"/>
    <property type="match status" value="1"/>
</dbReference>
<dbReference type="PANTHER" id="PTHR20974:SF0">
    <property type="entry name" value="UPF0585 PROTEIN CG18661"/>
    <property type="match status" value="1"/>
</dbReference>
<dbReference type="EMBL" id="GEZM01035637">
    <property type="protein sequence ID" value="JAV83145.1"/>
    <property type="molecule type" value="Transcribed_RNA"/>
</dbReference>
<evidence type="ECO:0000313" key="2">
    <source>
        <dbReference type="EMBL" id="JAV83145.1"/>
    </source>
</evidence>
<proteinExistence type="inferred from homology"/>
<comment type="similarity">
    <text evidence="1">Belongs to the UPF0585 family.</text>
</comment>